<proteinExistence type="predicted"/>
<keyword evidence="2" id="KW-1185">Reference proteome</keyword>
<dbReference type="Pfam" id="PF12686">
    <property type="entry name" value="DUF3800"/>
    <property type="match status" value="1"/>
</dbReference>
<sequence>MRGVITVRSIDVFIDESGNLGYGAGRYFTIAFVVVDIAKTKTIRRRMKKASLFMKQKHINKVWKDGEVKAAYLNPEDKQIVLQSLCKPDIQVYSITTDKEKIHHQWLDDKAAFYNFMSKYVIDAIVRDNPDVRQLNCYLDARTIQVQSKNSFEDYLKIHLVYENNMYDIEFNGMYIESHLDYGIQTADFVANAINQYYLSGKNNLITYVEPSLKNHQFLPADQFGQ</sequence>
<protein>
    <submittedName>
        <fullName evidence="1">DUF3800 domain-containing protein</fullName>
    </submittedName>
</protein>
<dbReference type="Proteomes" id="UP000325295">
    <property type="component" value="Chromosome"/>
</dbReference>
<gene>
    <name evidence="1" type="ORF">F0161_06570</name>
</gene>
<name>A0A5P1X4X9_9LACO</name>
<dbReference type="AlphaFoldDB" id="A0A5P1X4X9"/>
<dbReference type="KEGG" id="lnn:F0161_06570"/>
<organism evidence="1 2">
    <name type="scientific">Paucilactobacillus nenjiangensis</name>
    <dbReference type="NCBI Taxonomy" id="1296540"/>
    <lineage>
        <taxon>Bacteria</taxon>
        <taxon>Bacillati</taxon>
        <taxon>Bacillota</taxon>
        <taxon>Bacilli</taxon>
        <taxon>Lactobacillales</taxon>
        <taxon>Lactobacillaceae</taxon>
        <taxon>Paucilactobacillus</taxon>
    </lineage>
</organism>
<accession>A0A5P1X4X9</accession>
<dbReference type="OrthoDB" id="2087731at2"/>
<evidence type="ECO:0000313" key="2">
    <source>
        <dbReference type="Proteomes" id="UP000325295"/>
    </source>
</evidence>
<reference evidence="1 2" key="1">
    <citation type="submission" date="2019-09" db="EMBL/GenBank/DDBJ databases">
        <title>Complete Genome Sequence of Lactobacillus nenjiangensis SH-Y15, isolated from sauerkraut.</title>
        <authorList>
            <person name="Yang H."/>
        </authorList>
    </citation>
    <scope>NUCLEOTIDE SEQUENCE [LARGE SCALE GENOMIC DNA]</scope>
    <source>
        <strain evidence="1 2">SH-Y15</strain>
    </source>
</reference>
<dbReference type="InterPro" id="IPR024524">
    <property type="entry name" value="DUF3800"/>
</dbReference>
<evidence type="ECO:0000313" key="1">
    <source>
        <dbReference type="EMBL" id="QER67551.1"/>
    </source>
</evidence>
<dbReference type="EMBL" id="CP043939">
    <property type="protein sequence ID" value="QER67551.1"/>
    <property type="molecule type" value="Genomic_DNA"/>
</dbReference>